<dbReference type="PANTHER" id="PTHR43404:SF1">
    <property type="entry name" value="MNN4P"/>
    <property type="match status" value="1"/>
</dbReference>
<evidence type="ECO:0000313" key="2">
    <source>
        <dbReference type="EMBL" id="TGZ69703.1"/>
    </source>
</evidence>
<evidence type="ECO:0000313" key="3">
    <source>
        <dbReference type="Proteomes" id="UP000308267"/>
    </source>
</evidence>
<dbReference type="EMBL" id="SJOL01005865">
    <property type="protein sequence ID" value="TGZ69703.1"/>
    <property type="molecule type" value="Genomic_DNA"/>
</dbReference>
<evidence type="ECO:0000259" key="1">
    <source>
        <dbReference type="Pfam" id="PF04991"/>
    </source>
</evidence>
<keyword evidence="3" id="KW-1185">Reference proteome</keyword>
<protein>
    <recommendedName>
        <fullName evidence="1">LicD/FKTN/FKRP nucleotidyltransferase domain-containing protein</fullName>
    </recommendedName>
</protein>
<comment type="caution">
    <text evidence="2">The sequence shown here is derived from an EMBL/GenBank/DDBJ whole genome shotgun (WGS) entry which is preliminary data.</text>
</comment>
<dbReference type="Proteomes" id="UP000308267">
    <property type="component" value="Unassembled WGS sequence"/>
</dbReference>
<sequence length="99" mass="11621">MSDAQRKLTRRLLHKFSEIMFANGLGDRFMLYGGTLLGSYRHHDFIPWDDDADVLVDVSIRDEVRNLLFKLRPTTMFTPANPGTNFMDRSLKTLRKNWM</sequence>
<organism evidence="2 3">
    <name type="scientific">Opisthorchis felineus</name>
    <dbReference type="NCBI Taxonomy" id="147828"/>
    <lineage>
        <taxon>Eukaryota</taxon>
        <taxon>Metazoa</taxon>
        <taxon>Spiralia</taxon>
        <taxon>Lophotrochozoa</taxon>
        <taxon>Platyhelminthes</taxon>
        <taxon>Trematoda</taxon>
        <taxon>Digenea</taxon>
        <taxon>Opisthorchiida</taxon>
        <taxon>Opisthorchiata</taxon>
        <taxon>Opisthorchiidae</taxon>
        <taxon>Opisthorchis</taxon>
    </lineage>
</organism>
<dbReference type="InterPro" id="IPR007074">
    <property type="entry name" value="LicD/FKTN/FKRP_NTP_transf"/>
</dbReference>
<feature type="domain" description="LicD/FKTN/FKRP nucleotidyltransferase" evidence="1">
    <location>
        <begin position="29"/>
        <end position="55"/>
    </location>
</feature>
<dbReference type="STRING" id="147828.A0A4S2M0J0"/>
<dbReference type="InterPro" id="IPR052942">
    <property type="entry name" value="LPS_cholinephosphotransferase"/>
</dbReference>
<dbReference type="PANTHER" id="PTHR43404">
    <property type="entry name" value="LIPOPOLYSACCHARIDE CHOLINEPHOSPHOTRANSFERASE LICD"/>
    <property type="match status" value="1"/>
</dbReference>
<dbReference type="OrthoDB" id="419198at2759"/>
<proteinExistence type="predicted"/>
<reference evidence="2 3" key="1">
    <citation type="journal article" date="2019" name="BMC Genomics">
        <title>New insights from Opisthorchis felineus genome: update on genomics of the epidemiologically important liver flukes.</title>
        <authorList>
            <person name="Ershov N.I."/>
            <person name="Mordvinov V.A."/>
            <person name="Prokhortchouk E.B."/>
            <person name="Pakharukova M.Y."/>
            <person name="Gunbin K.V."/>
            <person name="Ustyantsev K."/>
            <person name="Genaev M.A."/>
            <person name="Blinov A.G."/>
            <person name="Mazur A."/>
            <person name="Boulygina E."/>
            <person name="Tsygankova S."/>
            <person name="Khrameeva E."/>
            <person name="Chekanov N."/>
            <person name="Fan G."/>
            <person name="Xiao A."/>
            <person name="Zhang H."/>
            <person name="Xu X."/>
            <person name="Yang H."/>
            <person name="Solovyev V."/>
            <person name="Lee S.M."/>
            <person name="Liu X."/>
            <person name="Afonnikov D.A."/>
            <person name="Skryabin K.G."/>
        </authorList>
    </citation>
    <scope>NUCLEOTIDE SEQUENCE [LARGE SCALE GENOMIC DNA]</scope>
    <source>
        <strain evidence="2">AK-0245</strain>
        <tissue evidence="2">Whole organism</tissue>
    </source>
</reference>
<dbReference type="GO" id="GO:0009100">
    <property type="term" value="P:glycoprotein metabolic process"/>
    <property type="evidence" value="ECO:0007669"/>
    <property type="project" value="UniProtKB-ARBA"/>
</dbReference>
<dbReference type="AlphaFoldDB" id="A0A4S2M0J0"/>
<name>A0A4S2M0J0_OPIFE</name>
<gene>
    <name evidence="2" type="ORF">CRM22_003577</name>
</gene>
<dbReference type="Pfam" id="PF04991">
    <property type="entry name" value="LicD"/>
    <property type="match status" value="1"/>
</dbReference>
<accession>A0A4S2M0J0</accession>